<dbReference type="AlphaFoldDB" id="B8C4C9"/>
<dbReference type="OMA" id="WSCTISI"/>
<dbReference type="KEGG" id="tps:THAPSDRAFT_6452"/>
<gene>
    <name evidence="1" type="ORF">THAPSDRAFT_6452</name>
</gene>
<dbReference type="InParanoid" id="B8C4C9"/>
<protein>
    <submittedName>
        <fullName evidence="1">Uncharacterized protein</fullName>
    </submittedName>
</protein>
<dbReference type="Proteomes" id="UP000001449">
    <property type="component" value="Chromosome 6"/>
</dbReference>
<organism evidence="1 2">
    <name type="scientific">Thalassiosira pseudonana</name>
    <name type="common">Marine diatom</name>
    <name type="synonym">Cyclotella nana</name>
    <dbReference type="NCBI Taxonomy" id="35128"/>
    <lineage>
        <taxon>Eukaryota</taxon>
        <taxon>Sar</taxon>
        <taxon>Stramenopiles</taxon>
        <taxon>Ochrophyta</taxon>
        <taxon>Bacillariophyta</taxon>
        <taxon>Coscinodiscophyceae</taxon>
        <taxon>Thalassiosirophycidae</taxon>
        <taxon>Thalassiosirales</taxon>
        <taxon>Thalassiosiraceae</taxon>
        <taxon>Thalassiosira</taxon>
    </lineage>
</organism>
<dbReference type="PANTHER" id="PTHR13132:SF29">
    <property type="entry name" value="ALPHA-(1,6)-FUCOSYLTRANSFERASE"/>
    <property type="match status" value="1"/>
</dbReference>
<name>B8C4C9_THAPS</name>
<proteinExistence type="predicted"/>
<dbReference type="PANTHER" id="PTHR13132">
    <property type="entry name" value="ALPHA- 1,6 -FUCOSYLTRANSFERASE"/>
    <property type="match status" value="1"/>
</dbReference>
<dbReference type="EMBL" id="CM000643">
    <property type="protein sequence ID" value="EED91305.1"/>
    <property type="molecule type" value="Genomic_DNA"/>
</dbReference>
<reference evidence="1 2" key="2">
    <citation type="journal article" date="2008" name="Nature">
        <title>The Phaeodactylum genome reveals the evolutionary history of diatom genomes.</title>
        <authorList>
            <person name="Bowler C."/>
            <person name="Allen A.E."/>
            <person name="Badger J.H."/>
            <person name="Grimwood J."/>
            <person name="Jabbari K."/>
            <person name="Kuo A."/>
            <person name="Maheswari U."/>
            <person name="Martens C."/>
            <person name="Maumus F."/>
            <person name="Otillar R.P."/>
            <person name="Rayko E."/>
            <person name="Salamov A."/>
            <person name="Vandepoele K."/>
            <person name="Beszteri B."/>
            <person name="Gruber A."/>
            <person name="Heijde M."/>
            <person name="Katinka M."/>
            <person name="Mock T."/>
            <person name="Valentin K."/>
            <person name="Verret F."/>
            <person name="Berges J.A."/>
            <person name="Brownlee C."/>
            <person name="Cadoret J.P."/>
            <person name="Chiovitti A."/>
            <person name="Choi C.J."/>
            <person name="Coesel S."/>
            <person name="De Martino A."/>
            <person name="Detter J.C."/>
            <person name="Durkin C."/>
            <person name="Falciatore A."/>
            <person name="Fournet J."/>
            <person name="Haruta M."/>
            <person name="Huysman M.J."/>
            <person name="Jenkins B.D."/>
            <person name="Jiroutova K."/>
            <person name="Jorgensen R.E."/>
            <person name="Joubert Y."/>
            <person name="Kaplan A."/>
            <person name="Kroger N."/>
            <person name="Kroth P.G."/>
            <person name="La Roche J."/>
            <person name="Lindquist E."/>
            <person name="Lommer M."/>
            <person name="Martin-Jezequel V."/>
            <person name="Lopez P.J."/>
            <person name="Lucas S."/>
            <person name="Mangogna M."/>
            <person name="McGinnis K."/>
            <person name="Medlin L.K."/>
            <person name="Montsant A."/>
            <person name="Oudot-Le Secq M.P."/>
            <person name="Napoli C."/>
            <person name="Obornik M."/>
            <person name="Parker M.S."/>
            <person name="Petit J.L."/>
            <person name="Porcel B.M."/>
            <person name="Poulsen N."/>
            <person name="Robison M."/>
            <person name="Rychlewski L."/>
            <person name="Rynearson T.A."/>
            <person name="Schmutz J."/>
            <person name="Shapiro H."/>
            <person name="Siaut M."/>
            <person name="Stanley M."/>
            <person name="Sussman M.R."/>
            <person name="Taylor A.R."/>
            <person name="Vardi A."/>
            <person name="von Dassow P."/>
            <person name="Vyverman W."/>
            <person name="Willis A."/>
            <person name="Wyrwicz L.S."/>
            <person name="Rokhsar D.S."/>
            <person name="Weissenbach J."/>
            <person name="Armbrust E.V."/>
            <person name="Green B.R."/>
            <person name="Van de Peer Y."/>
            <person name="Grigoriev I.V."/>
        </authorList>
    </citation>
    <scope>NUCLEOTIDE SEQUENCE [LARGE SCALE GENOMIC DNA]</scope>
    <source>
        <strain evidence="1 2">CCMP1335</strain>
    </source>
</reference>
<reference evidence="1 2" key="1">
    <citation type="journal article" date="2004" name="Science">
        <title>The genome of the diatom Thalassiosira pseudonana: ecology, evolution, and metabolism.</title>
        <authorList>
            <person name="Armbrust E.V."/>
            <person name="Berges J.A."/>
            <person name="Bowler C."/>
            <person name="Green B.R."/>
            <person name="Martinez D."/>
            <person name="Putnam N.H."/>
            <person name="Zhou S."/>
            <person name="Allen A.E."/>
            <person name="Apt K.E."/>
            <person name="Bechner M."/>
            <person name="Brzezinski M.A."/>
            <person name="Chaal B.K."/>
            <person name="Chiovitti A."/>
            <person name="Davis A.K."/>
            <person name="Demarest M.S."/>
            <person name="Detter J.C."/>
            <person name="Glavina T."/>
            <person name="Goodstein D."/>
            <person name="Hadi M.Z."/>
            <person name="Hellsten U."/>
            <person name="Hildebrand M."/>
            <person name="Jenkins B.D."/>
            <person name="Jurka J."/>
            <person name="Kapitonov V.V."/>
            <person name="Kroger N."/>
            <person name="Lau W.W."/>
            <person name="Lane T.W."/>
            <person name="Larimer F.W."/>
            <person name="Lippmeier J.C."/>
            <person name="Lucas S."/>
            <person name="Medina M."/>
            <person name="Montsant A."/>
            <person name="Obornik M."/>
            <person name="Parker M.S."/>
            <person name="Palenik B."/>
            <person name="Pazour G.J."/>
            <person name="Richardson P.M."/>
            <person name="Rynearson T.A."/>
            <person name="Saito M.A."/>
            <person name="Schwartz D.C."/>
            <person name="Thamatrakoln K."/>
            <person name="Valentin K."/>
            <person name="Vardi A."/>
            <person name="Wilkerson F.P."/>
            <person name="Rokhsar D.S."/>
        </authorList>
    </citation>
    <scope>NUCLEOTIDE SEQUENCE [LARGE SCALE GENOMIC DNA]</scope>
    <source>
        <strain evidence="1 2">CCMP1335</strain>
    </source>
</reference>
<dbReference type="GeneID" id="7442769"/>
<evidence type="ECO:0000313" key="1">
    <source>
        <dbReference type="EMBL" id="EED91305.1"/>
    </source>
</evidence>
<sequence>MGFPLKAPMLKTKHMSLMVALLGFMQILWMYFQSTYNCVGASPTMSVDNRPLSTLRQAAYASDKRSSVASFWWPDPATNGGFLSAIHLTQHPDDCSSKSTKFFVMSSLKDNDGDNRECLSMTTTFGRWLKPWLRREIESRLKRSLPSDIDPDRTLGVPIRRSDKCHGHSIEGSANGELNCPDLNTYLDSVKNFLVFDPLIENVIVTSEDASACSEFITMLKNDDLCSSLRILQNVGDTQQGTGSASQLEKQGASNADVIASALTSLHLHLRARYFVLTTKSSWTSSIAILAREYGFASDHYVIDIGKNHNTFSDNARRGG</sequence>
<evidence type="ECO:0000313" key="2">
    <source>
        <dbReference type="Proteomes" id="UP000001449"/>
    </source>
</evidence>
<keyword evidence="2" id="KW-1185">Reference proteome</keyword>
<dbReference type="RefSeq" id="XP_002291198.1">
    <property type="nucleotide sequence ID" value="XM_002291162.1"/>
</dbReference>
<accession>B8C4C9</accession>
<dbReference type="HOGENOM" id="CLU_870140_0_0_1"/>
<dbReference type="PaxDb" id="35128-Thaps6452"/>